<feature type="transmembrane region" description="Helical" evidence="1">
    <location>
        <begin position="244"/>
        <end position="268"/>
    </location>
</feature>
<keyword evidence="1" id="KW-1133">Transmembrane helix</keyword>
<feature type="transmembrane region" description="Helical" evidence="1">
    <location>
        <begin position="30"/>
        <end position="48"/>
    </location>
</feature>
<keyword evidence="1" id="KW-0472">Membrane</keyword>
<feature type="transmembrane region" description="Helical" evidence="1">
    <location>
        <begin position="54"/>
        <end position="76"/>
    </location>
</feature>
<gene>
    <name evidence="2" type="ORF">LWC05_11560</name>
</gene>
<dbReference type="EMBL" id="JAJSOJ010000039">
    <property type="protein sequence ID" value="MCE0744521.1"/>
    <property type="molecule type" value="Genomic_DNA"/>
</dbReference>
<name>A0ABS8VWK4_9PROT</name>
<evidence type="ECO:0000256" key="1">
    <source>
        <dbReference type="SAM" id="Phobius"/>
    </source>
</evidence>
<organism evidence="2 3">
    <name type="scientific">Acetobacter sicerae</name>
    <dbReference type="NCBI Taxonomy" id="85325"/>
    <lineage>
        <taxon>Bacteria</taxon>
        <taxon>Pseudomonadati</taxon>
        <taxon>Pseudomonadota</taxon>
        <taxon>Alphaproteobacteria</taxon>
        <taxon>Acetobacterales</taxon>
        <taxon>Acetobacteraceae</taxon>
        <taxon>Acetobacter</taxon>
    </lineage>
</organism>
<accession>A0ABS8VWK4</accession>
<dbReference type="Proteomes" id="UP001521074">
    <property type="component" value="Unassembled WGS sequence"/>
</dbReference>
<proteinExistence type="predicted"/>
<protein>
    <submittedName>
        <fullName evidence="2">Polysaccharide polymerase</fullName>
    </submittedName>
</protein>
<feature type="transmembrane region" description="Helical" evidence="1">
    <location>
        <begin position="347"/>
        <end position="364"/>
    </location>
</feature>
<feature type="transmembrane region" description="Helical" evidence="1">
    <location>
        <begin position="83"/>
        <end position="101"/>
    </location>
</feature>
<keyword evidence="1" id="KW-0812">Transmembrane</keyword>
<dbReference type="RefSeq" id="WP_232878321.1">
    <property type="nucleotide sequence ID" value="NZ_JAJSOJ010000039.1"/>
</dbReference>
<comment type="caution">
    <text evidence="2">The sequence shown here is derived from an EMBL/GenBank/DDBJ whole genome shotgun (WGS) entry which is preliminary data.</text>
</comment>
<reference evidence="2 3" key="1">
    <citation type="submission" date="2021-12" db="EMBL/GenBank/DDBJ databases">
        <title>Genome sequence of Acetobacter sicerae DmPark20a_162.</title>
        <authorList>
            <person name="Chaston J.M."/>
        </authorList>
    </citation>
    <scope>NUCLEOTIDE SEQUENCE [LARGE SCALE GENOMIC DNA]</scope>
    <source>
        <strain evidence="2 3">DmPark20a_162</strain>
    </source>
</reference>
<feature type="transmembrane region" description="Helical" evidence="1">
    <location>
        <begin position="274"/>
        <end position="295"/>
    </location>
</feature>
<feature type="transmembrane region" description="Helical" evidence="1">
    <location>
        <begin position="385"/>
        <end position="410"/>
    </location>
</feature>
<evidence type="ECO:0000313" key="2">
    <source>
        <dbReference type="EMBL" id="MCE0744521.1"/>
    </source>
</evidence>
<evidence type="ECO:0000313" key="3">
    <source>
        <dbReference type="Proteomes" id="UP001521074"/>
    </source>
</evidence>
<feature type="transmembrane region" description="Helical" evidence="1">
    <location>
        <begin position="135"/>
        <end position="156"/>
    </location>
</feature>
<keyword evidence="3" id="KW-1185">Reference proteome</keyword>
<sequence length="423" mass="46487">MSGAIMQGIPPRENSFMTGLRPKSSSRMNFGSWLVVLSVAFNIILCFINTRGWIYVNASLVAVVELAIMLAGFIVIRHDISRKVAVIGALSIAYMVGAKLINPSLSLKIIHDFAIACIFWQIGYKTNIFQVNKCLHTIISITIVFAIFEYLAPIQFGDVFNVWQYYVQKGALSSDTVNYSGTNLYLSGNRGSASRLYFPKIFGGHRISSVFLEPDSVGNLAAILFGWCLATYKNSPGNRNIGLFLIVALLIVLSDSRFATGCCLVMLILRVTPFVQSAFIAFLIPVCVMVLLTVVGSMNEISGWLPSITSDDFSGRLLFSGRVLDYWDVSHWMALAVSPVYTADTGYAYISNNLGIIFALVYLISFSFTSMPNRVAGVMRMCVSVYFATSLCVGASVFTIKTAALLWFLYGASFKLSSSEKNS</sequence>